<dbReference type="PRINTS" id="PR00359">
    <property type="entry name" value="BP450"/>
</dbReference>
<reference evidence="3" key="1">
    <citation type="submission" date="2022-10" db="EMBL/GenBank/DDBJ databases">
        <title>Cytochrome P450 Catalyzes Benzene Ring Formation in the Biosynthesis of Trialkyl-Substituted Aromatic Polyketides.</title>
        <authorList>
            <person name="Zhao E."/>
            <person name="Ge H."/>
        </authorList>
    </citation>
    <scope>NUCLEOTIDE SEQUENCE</scope>
    <source>
        <strain evidence="3">NA0869</strain>
    </source>
</reference>
<evidence type="ECO:0000256" key="2">
    <source>
        <dbReference type="SAM" id="MobiDB-lite"/>
    </source>
</evidence>
<dbReference type="RefSeq" id="WP_264247977.1">
    <property type="nucleotide sequence ID" value="NZ_CP107567.1"/>
</dbReference>
<dbReference type="PANTHER" id="PTHR46696">
    <property type="entry name" value="P450, PUTATIVE (EUROFUNG)-RELATED"/>
    <property type="match status" value="1"/>
</dbReference>
<evidence type="ECO:0000313" key="4">
    <source>
        <dbReference type="Proteomes" id="UP001163878"/>
    </source>
</evidence>
<accession>A0ABY6IDL4</accession>
<proteinExistence type="inferred from homology"/>
<dbReference type="InterPro" id="IPR002397">
    <property type="entry name" value="Cyt_P450_B"/>
</dbReference>
<feature type="compositionally biased region" description="Pro residues" evidence="2">
    <location>
        <begin position="437"/>
        <end position="457"/>
    </location>
</feature>
<evidence type="ECO:0000256" key="1">
    <source>
        <dbReference type="ARBA" id="ARBA00010617"/>
    </source>
</evidence>
<feature type="region of interest" description="Disordered" evidence="2">
    <location>
        <begin position="1"/>
        <end position="30"/>
    </location>
</feature>
<dbReference type="Proteomes" id="UP001163878">
    <property type="component" value="Chromosome"/>
</dbReference>
<keyword evidence="4" id="KW-1185">Reference proteome</keyword>
<dbReference type="PROSITE" id="PS00086">
    <property type="entry name" value="CYTOCHROME_P450"/>
    <property type="match status" value="1"/>
</dbReference>
<evidence type="ECO:0000313" key="3">
    <source>
        <dbReference type="EMBL" id="UYQ65096.1"/>
    </source>
</evidence>
<feature type="region of interest" description="Disordered" evidence="2">
    <location>
        <begin position="429"/>
        <end position="466"/>
    </location>
</feature>
<dbReference type="PANTHER" id="PTHR46696:SF1">
    <property type="entry name" value="CYTOCHROME P450 YJIB-RELATED"/>
    <property type="match status" value="1"/>
</dbReference>
<dbReference type="CDD" id="cd20623">
    <property type="entry name" value="CYP_unk"/>
    <property type="match status" value="1"/>
</dbReference>
<gene>
    <name evidence="3" type="ORF">OGH68_28960</name>
</gene>
<dbReference type="InterPro" id="IPR036396">
    <property type="entry name" value="Cyt_P450_sf"/>
</dbReference>
<dbReference type="Gene3D" id="1.10.630.10">
    <property type="entry name" value="Cytochrome P450"/>
    <property type="match status" value="1"/>
</dbReference>
<comment type="similarity">
    <text evidence="1">Belongs to the cytochrome P450 family.</text>
</comment>
<dbReference type="EMBL" id="CP107567">
    <property type="protein sequence ID" value="UYQ65096.1"/>
    <property type="molecule type" value="Genomic_DNA"/>
</dbReference>
<name>A0ABY6IDL4_STRPE</name>
<dbReference type="InterPro" id="IPR017972">
    <property type="entry name" value="Cyt_P450_CS"/>
</dbReference>
<protein>
    <submittedName>
        <fullName evidence="3">Cytochrome P450</fullName>
    </submittedName>
</protein>
<sequence>MTVPPAEHTTPQGGPTPPPGCPAHTTAGAGGVTRLHGAAAETDPMGLYEKLRAAHGPVAPVLLDGDVRAWLVLGYLENRDVASRSTQFSRDPRTWHGWTSGEIDPTTSPLMPMIGWRPDCVCADGEEHQRLRGAVTAGLDQFDQRGIRRHITRFAHQLIDGFCESGEVELVGQFTEHLPMLVLTHLLGMPDESGPKLVHAARDLFKGTETSLASNAYVLETLEQLVVTKRTRPGQDIASVLMSHPAGLTDEEVQHHLRLILLAGYETTANLMSNVLRMVVTDPRFRGSLAGGQMTLPEAVEQVLWDEPPLMVCPGRWAKGDTSLGGQQIKAGDMLLLGLAAGNVDQAVRPDLSTPVHHNRAHLSFSAGTHECPGQDIGRVIADTGIDILLTRLPDIALAVPESELTWRSSTWARHLTALPVSFAPRAPRAHDVPASLPAPPSPTGGLPAVPPRPVAGPLPERAPEPRGSWWVRLRRLLRRR</sequence>
<dbReference type="SUPFAM" id="SSF48264">
    <property type="entry name" value="Cytochrome P450"/>
    <property type="match status" value="1"/>
</dbReference>
<organism evidence="3 4">
    <name type="scientific">Streptomyces peucetius</name>
    <dbReference type="NCBI Taxonomy" id="1950"/>
    <lineage>
        <taxon>Bacteria</taxon>
        <taxon>Bacillati</taxon>
        <taxon>Actinomycetota</taxon>
        <taxon>Actinomycetes</taxon>
        <taxon>Kitasatosporales</taxon>
        <taxon>Streptomycetaceae</taxon>
        <taxon>Streptomyces</taxon>
    </lineage>
</organism>